<dbReference type="PANTHER" id="PTHR30012:SF0">
    <property type="entry name" value="TYPE II SECRETION SYSTEM PROTEIN F-RELATED"/>
    <property type="match status" value="1"/>
</dbReference>
<dbReference type="EMBL" id="CP036265">
    <property type="protein sequence ID" value="QDT17564.1"/>
    <property type="molecule type" value="Genomic_DNA"/>
</dbReference>
<dbReference type="InterPro" id="IPR003004">
    <property type="entry name" value="GspF/PilC"/>
</dbReference>
<accession>A0A517PDW3</accession>
<feature type="transmembrane region" description="Helical" evidence="12">
    <location>
        <begin position="223"/>
        <end position="242"/>
    </location>
</feature>
<proteinExistence type="inferred from homology"/>
<name>A0A517PDW3_9PLAN</name>
<feature type="domain" description="Type II secretion system protein GspF" evidence="13">
    <location>
        <begin position="281"/>
        <end position="403"/>
    </location>
</feature>
<feature type="transmembrane region" description="Helical" evidence="12">
    <location>
        <begin position="384"/>
        <end position="405"/>
    </location>
</feature>
<dbReference type="OrthoDB" id="9805682at2"/>
<keyword evidence="9 12" id="KW-0472">Membrane</keyword>
<dbReference type="GO" id="GO:0005886">
    <property type="term" value="C:plasma membrane"/>
    <property type="evidence" value="ECO:0007669"/>
    <property type="project" value="UniProtKB-SubCell"/>
</dbReference>
<evidence type="ECO:0000313" key="14">
    <source>
        <dbReference type="EMBL" id="QDT17564.1"/>
    </source>
</evidence>
<dbReference type="Proteomes" id="UP000318741">
    <property type="component" value="Chromosome"/>
</dbReference>
<protein>
    <recommendedName>
        <fullName evidence="10">General secretion pathway protein F</fullName>
    </recommendedName>
</protein>
<comment type="subcellular location">
    <subcellularLocation>
        <location evidence="2">Cell inner membrane</location>
        <topology evidence="2">Multi-pass membrane protein</topology>
    </subcellularLocation>
    <subcellularLocation>
        <location evidence="11">Cell membrane</location>
        <topology evidence="11">Multi-pass membrane protein</topology>
    </subcellularLocation>
</comment>
<reference evidence="14 15" key="1">
    <citation type="submission" date="2019-02" db="EMBL/GenBank/DDBJ databases">
        <title>Deep-cultivation of Planctomycetes and their phenomic and genomic characterization uncovers novel biology.</title>
        <authorList>
            <person name="Wiegand S."/>
            <person name="Jogler M."/>
            <person name="Boedeker C."/>
            <person name="Pinto D."/>
            <person name="Vollmers J."/>
            <person name="Rivas-Marin E."/>
            <person name="Kohn T."/>
            <person name="Peeters S.H."/>
            <person name="Heuer A."/>
            <person name="Rast P."/>
            <person name="Oberbeckmann S."/>
            <person name="Bunk B."/>
            <person name="Jeske O."/>
            <person name="Meyerdierks A."/>
            <person name="Storesund J.E."/>
            <person name="Kallscheuer N."/>
            <person name="Luecker S."/>
            <person name="Lage O.M."/>
            <person name="Pohl T."/>
            <person name="Merkel B.J."/>
            <person name="Hornburger P."/>
            <person name="Mueller R.-W."/>
            <person name="Bruemmer F."/>
            <person name="Labrenz M."/>
            <person name="Spormann A.M."/>
            <person name="Op den Camp H."/>
            <person name="Overmann J."/>
            <person name="Amann R."/>
            <person name="Jetten M.S.M."/>
            <person name="Mascher T."/>
            <person name="Medema M.H."/>
            <person name="Devos D.P."/>
            <person name="Kaster A.-K."/>
            <person name="Ovreas L."/>
            <person name="Rohde M."/>
            <person name="Galperin M.Y."/>
            <person name="Jogler C."/>
        </authorList>
    </citation>
    <scope>NUCLEOTIDE SEQUENCE [LARGE SCALE GENOMIC DNA]</scope>
    <source>
        <strain evidence="14 15">CA12</strain>
    </source>
</reference>
<evidence type="ECO:0000256" key="3">
    <source>
        <dbReference type="ARBA" id="ARBA00005745"/>
    </source>
</evidence>
<dbReference type="PANTHER" id="PTHR30012">
    <property type="entry name" value="GENERAL SECRETION PATHWAY PROTEIN"/>
    <property type="match status" value="1"/>
</dbReference>
<dbReference type="KEGG" id="acaf:CA12_36920"/>
<dbReference type="Gene3D" id="1.20.81.30">
    <property type="entry name" value="Type II secretion system (T2SS), domain F"/>
    <property type="match status" value="2"/>
</dbReference>
<evidence type="ECO:0000259" key="13">
    <source>
        <dbReference type="Pfam" id="PF00482"/>
    </source>
</evidence>
<keyword evidence="6" id="KW-0997">Cell inner membrane</keyword>
<feature type="domain" description="Type II secretion system protein GspF" evidence="13">
    <location>
        <begin position="67"/>
        <end position="190"/>
    </location>
</feature>
<comment type="similarity">
    <text evidence="3 11">Belongs to the GSP F family.</text>
</comment>
<evidence type="ECO:0000313" key="15">
    <source>
        <dbReference type="Proteomes" id="UP000318741"/>
    </source>
</evidence>
<gene>
    <name evidence="14" type="primary">epsF_5</name>
    <name evidence="14" type="ORF">CA12_36920</name>
</gene>
<evidence type="ECO:0000256" key="8">
    <source>
        <dbReference type="ARBA" id="ARBA00022989"/>
    </source>
</evidence>
<evidence type="ECO:0000256" key="9">
    <source>
        <dbReference type="ARBA" id="ARBA00023136"/>
    </source>
</evidence>
<keyword evidence="7 11" id="KW-0812">Transmembrane</keyword>
<evidence type="ECO:0000256" key="12">
    <source>
        <dbReference type="SAM" id="Phobius"/>
    </source>
</evidence>
<evidence type="ECO:0000256" key="5">
    <source>
        <dbReference type="ARBA" id="ARBA00022475"/>
    </source>
</evidence>
<dbReference type="GO" id="GO:0009306">
    <property type="term" value="P:protein secretion"/>
    <property type="evidence" value="ECO:0007669"/>
    <property type="project" value="InterPro"/>
</dbReference>
<dbReference type="PROSITE" id="PS00874">
    <property type="entry name" value="T2SP_F"/>
    <property type="match status" value="1"/>
</dbReference>
<dbReference type="PRINTS" id="PR00812">
    <property type="entry name" value="BCTERIALGSPF"/>
</dbReference>
<dbReference type="Pfam" id="PF00482">
    <property type="entry name" value="T2SSF"/>
    <property type="match status" value="2"/>
</dbReference>
<dbReference type="InterPro" id="IPR042094">
    <property type="entry name" value="T2SS_GspF_sf"/>
</dbReference>
<dbReference type="AlphaFoldDB" id="A0A517PDW3"/>
<sequence length="411" mass="44056">MPDFAYTARDASGAALTGTISAAGERDALTTLAGRGLFPLSVELNDAARTKAKAGTKRVGGKHLASFYSQLSDLLKSGVPLLRSLELLERKSTAPALQSVLEDVRTEVADGNRLADAMRRHPKAFSELAVSMITAGEEGGFLEDVLKRIASFTEHQQELRGRVVGAMVYPLFLLVMGSGIVIAMITFFVPNFAPIFERMAESGELPAATSLLMAASDILRSQWAIVIAAAVAGGLYFLVRYVRETEEGRLKWDQVRLFGLKVGKKEVGFGPIARNLAIARFCRILGTLLNNGVPILQSLRIAKDATGNRVLSAAIEQASESITAGRSIAGPLAASGQFPEEVTEMIAVGEEANNLEQVLIDIADATERNTARQLDLFVRLLEPIMLTVMAGAILFLCIALMLPILKSSGIA</sequence>
<organism evidence="14 15">
    <name type="scientific">Alienimonas californiensis</name>
    <dbReference type="NCBI Taxonomy" id="2527989"/>
    <lineage>
        <taxon>Bacteria</taxon>
        <taxon>Pseudomonadati</taxon>
        <taxon>Planctomycetota</taxon>
        <taxon>Planctomycetia</taxon>
        <taxon>Planctomycetales</taxon>
        <taxon>Planctomycetaceae</taxon>
        <taxon>Alienimonas</taxon>
    </lineage>
</organism>
<evidence type="ECO:0000256" key="7">
    <source>
        <dbReference type="ARBA" id="ARBA00022692"/>
    </source>
</evidence>
<evidence type="ECO:0000256" key="1">
    <source>
        <dbReference type="ARBA" id="ARBA00002684"/>
    </source>
</evidence>
<dbReference type="InterPro" id="IPR018076">
    <property type="entry name" value="T2SS_GspF_dom"/>
</dbReference>
<feature type="transmembrane region" description="Helical" evidence="12">
    <location>
        <begin position="166"/>
        <end position="189"/>
    </location>
</feature>
<dbReference type="InterPro" id="IPR001992">
    <property type="entry name" value="T2SS_GspF/T4SS_PilC_CS"/>
</dbReference>
<keyword evidence="8 12" id="KW-1133">Transmembrane helix</keyword>
<keyword evidence="5" id="KW-1003">Cell membrane</keyword>
<dbReference type="RefSeq" id="WP_145360419.1">
    <property type="nucleotide sequence ID" value="NZ_CP036265.1"/>
</dbReference>
<dbReference type="FunFam" id="1.20.81.30:FF:000001">
    <property type="entry name" value="Type II secretion system protein F"/>
    <property type="match status" value="2"/>
</dbReference>
<comment type="function">
    <text evidence="1">Component of the type II secretion system inner membrane complex required for the energy-dependent secretion of extracellular factors such as proteases and toxins from the periplasm.</text>
</comment>
<keyword evidence="4 11" id="KW-0813">Transport</keyword>
<keyword evidence="15" id="KW-1185">Reference proteome</keyword>
<evidence type="ECO:0000256" key="4">
    <source>
        <dbReference type="ARBA" id="ARBA00022448"/>
    </source>
</evidence>
<evidence type="ECO:0000256" key="2">
    <source>
        <dbReference type="ARBA" id="ARBA00004429"/>
    </source>
</evidence>
<evidence type="ECO:0000256" key="10">
    <source>
        <dbReference type="ARBA" id="ARBA00030750"/>
    </source>
</evidence>
<evidence type="ECO:0000256" key="6">
    <source>
        <dbReference type="ARBA" id="ARBA00022519"/>
    </source>
</evidence>
<evidence type="ECO:0000256" key="11">
    <source>
        <dbReference type="RuleBase" id="RU003923"/>
    </source>
</evidence>